<dbReference type="OrthoDB" id="589322at2759"/>
<proteinExistence type="predicted"/>
<keyword evidence="1" id="KW-0812">Transmembrane</keyword>
<evidence type="ECO:0008006" key="4">
    <source>
        <dbReference type="Google" id="ProtNLM"/>
    </source>
</evidence>
<comment type="caution">
    <text evidence="2">The sequence shown here is derived from an EMBL/GenBank/DDBJ whole genome shotgun (WGS) entry which is preliminary data.</text>
</comment>
<reference evidence="2 3" key="1">
    <citation type="submission" date="2016-09" db="EMBL/GenBank/DDBJ databases">
        <title>The draft genome of Dichanthelium oligosanthes: A C3 panicoid grass species.</title>
        <authorList>
            <person name="Studer A.J."/>
            <person name="Schnable J.C."/>
            <person name="Brutnell T.P."/>
        </authorList>
    </citation>
    <scope>NUCLEOTIDE SEQUENCE [LARGE SCALE GENOMIC DNA]</scope>
    <source>
        <strain evidence="3">cv. Kellogg 1175</strain>
        <tissue evidence="2">Leaf</tissue>
    </source>
</reference>
<evidence type="ECO:0000313" key="3">
    <source>
        <dbReference type="Proteomes" id="UP000095767"/>
    </source>
</evidence>
<sequence length="178" mass="19283">MASTHKKDDGCGCFSWMLATILYNGFFILLTLLPSMRSLAYPDVKTTTCSVELAGFQGLQPALSPEVTSPAFDLIMRVTNGHTFSLRHGGGDVVVSYVGVPLAHGRTPSFELGDKDVLALLVEATSAGLGILGDLFSLMTDERRWGVAQLQVEFGLAWDSFVCDVELDGHSRTYGRHP</sequence>
<feature type="transmembrane region" description="Helical" evidence="1">
    <location>
        <begin position="12"/>
        <end position="33"/>
    </location>
</feature>
<organism evidence="2 3">
    <name type="scientific">Dichanthelium oligosanthes</name>
    <dbReference type="NCBI Taxonomy" id="888268"/>
    <lineage>
        <taxon>Eukaryota</taxon>
        <taxon>Viridiplantae</taxon>
        <taxon>Streptophyta</taxon>
        <taxon>Embryophyta</taxon>
        <taxon>Tracheophyta</taxon>
        <taxon>Spermatophyta</taxon>
        <taxon>Magnoliopsida</taxon>
        <taxon>Liliopsida</taxon>
        <taxon>Poales</taxon>
        <taxon>Poaceae</taxon>
        <taxon>PACMAD clade</taxon>
        <taxon>Panicoideae</taxon>
        <taxon>Panicodae</taxon>
        <taxon>Paniceae</taxon>
        <taxon>Dichantheliinae</taxon>
        <taxon>Dichanthelium</taxon>
    </lineage>
</organism>
<dbReference type="EMBL" id="LWDX02053153">
    <property type="protein sequence ID" value="OEL19580.1"/>
    <property type="molecule type" value="Genomic_DNA"/>
</dbReference>
<name>A0A1E5V349_9POAL</name>
<keyword evidence="1" id="KW-0472">Membrane</keyword>
<dbReference type="PANTHER" id="PTHR33994">
    <property type="entry name" value="OS04G0515000 PROTEIN"/>
    <property type="match status" value="1"/>
</dbReference>
<keyword evidence="1" id="KW-1133">Transmembrane helix</keyword>
<dbReference type="AlphaFoldDB" id="A0A1E5V349"/>
<protein>
    <recommendedName>
        <fullName evidence="4">Late embryogenesis abundant protein LEA-2 subgroup domain-containing protein</fullName>
    </recommendedName>
</protein>
<keyword evidence="3" id="KW-1185">Reference proteome</keyword>
<accession>A0A1E5V349</accession>
<gene>
    <name evidence="2" type="ORF">BAE44_0019401</name>
</gene>
<evidence type="ECO:0000256" key="1">
    <source>
        <dbReference type="SAM" id="Phobius"/>
    </source>
</evidence>
<evidence type="ECO:0000313" key="2">
    <source>
        <dbReference type="EMBL" id="OEL19580.1"/>
    </source>
</evidence>
<dbReference type="Proteomes" id="UP000095767">
    <property type="component" value="Unassembled WGS sequence"/>
</dbReference>
<dbReference type="PANTHER" id="PTHR33994:SF24">
    <property type="entry name" value="OS01G0712500 PROTEIN"/>
    <property type="match status" value="1"/>
</dbReference>